<reference evidence="1" key="1">
    <citation type="submission" date="2019-11" db="EMBL/GenBank/DDBJ databases">
        <title>Nori genome reveals adaptations in red seaweeds to the harsh intertidal environment.</title>
        <authorList>
            <person name="Wang D."/>
            <person name="Mao Y."/>
        </authorList>
    </citation>
    <scope>NUCLEOTIDE SEQUENCE</scope>
    <source>
        <tissue evidence="1">Gametophyte</tissue>
    </source>
</reference>
<accession>A0ACC3C0Y7</accession>
<keyword evidence="2" id="KW-1185">Reference proteome</keyword>
<dbReference type="EMBL" id="CM020619">
    <property type="protein sequence ID" value="KAK1863768.1"/>
    <property type="molecule type" value="Genomic_DNA"/>
</dbReference>
<evidence type="ECO:0000313" key="2">
    <source>
        <dbReference type="Proteomes" id="UP000798662"/>
    </source>
</evidence>
<sequence length="644" mass="63513">MASDEPPLSAEGVNALVSFIIRPPRATYPLTDLGARTFTVGGTRVNRTDVELRNGRGLRLQASHYVPEGGGPGWGASPVSSPRASPVAATAAGSEASSGALPHTARSSAAAAPTAKASRVALYGHSMGAATALMYAGRPDPAVAGLLLDSPYASFDKLASSMVAHVPLPPGVPRRLVLSFGVRAVRKAVREAAGFDVTAINPAATARRTTLPVLLIHGSSDSVVEAAHSVHLHRVWAGSDKELMLLPGVEHDSPRPPATMDSAFVFLQRVLRGEDRGAMATVLRGRGNEALVSGRAADAVLLYTQGLAALAELGKASQTAQPGGGGKKGSRVGGMVGMAAALLPSTDALPPLGADPPSTLGGSNAHHPLEAVGLAGTPPTPLIGTATSNDRASASSVDGGFAGGAGTGSTATASSGGARGRRMGASLRSLVGRVNSGVTGGLDRIRTLGRKRGEPPPSGATAASAPPSPSGGSVRGGSLRGGIGGGAVDSSSPSLAATGVAPGGHLPPSIGGLTGRPRSLAVAMYGNRSLGHARLGSWAAAIADADAALGLDPGWVRGYLRRATALAATGDTAAAAAAVEAGLSRDGAHPGLLAMRGTLRRQAADAAATAAAAAVVAAATAAAPAVTFIPPPTQSPSPPSPVAG</sequence>
<evidence type="ECO:0000313" key="1">
    <source>
        <dbReference type="EMBL" id="KAK1863768.1"/>
    </source>
</evidence>
<protein>
    <submittedName>
        <fullName evidence="1">Uncharacterized protein</fullName>
    </submittedName>
</protein>
<dbReference type="Proteomes" id="UP000798662">
    <property type="component" value="Chromosome 2"/>
</dbReference>
<proteinExistence type="predicted"/>
<gene>
    <name evidence="1" type="ORF">I4F81_006322</name>
</gene>
<organism evidence="1 2">
    <name type="scientific">Pyropia yezoensis</name>
    <name type="common">Susabi-nori</name>
    <name type="synonym">Porphyra yezoensis</name>
    <dbReference type="NCBI Taxonomy" id="2788"/>
    <lineage>
        <taxon>Eukaryota</taxon>
        <taxon>Rhodophyta</taxon>
        <taxon>Bangiophyceae</taxon>
        <taxon>Bangiales</taxon>
        <taxon>Bangiaceae</taxon>
        <taxon>Pyropia</taxon>
    </lineage>
</organism>
<comment type="caution">
    <text evidence="1">The sequence shown here is derived from an EMBL/GenBank/DDBJ whole genome shotgun (WGS) entry which is preliminary data.</text>
</comment>
<name>A0ACC3C0Y7_PYRYE</name>